<keyword evidence="3" id="KW-1185">Reference proteome</keyword>
<sequence>MLGIITYAVVTVLFFGSNICGLTSLLLPKWLVFESPRPYRTITNYGLFKKCSSLNEEGCRAFPLDEYGDCDEEFFCQEWNAASVDMILASIVGGVTLFYLIYVLFGETTQREDAWKYITGSIVLMSLLQISTISMIAHLYDKSDRFYYGVKFDVSFMIASGSAAFNFMLACIIFIVGYKSSNVYEPIEPLE</sequence>
<feature type="transmembrane region" description="Helical" evidence="1">
    <location>
        <begin position="157"/>
        <end position="178"/>
    </location>
</feature>
<proteinExistence type="predicted"/>
<evidence type="ECO:0000313" key="3">
    <source>
        <dbReference type="Proteomes" id="UP000266861"/>
    </source>
</evidence>
<accession>A0A397JJG4</accession>
<protein>
    <submittedName>
        <fullName evidence="2">Uncharacterized protein</fullName>
    </submittedName>
</protein>
<dbReference type="AlphaFoldDB" id="A0A397JJG4"/>
<evidence type="ECO:0000313" key="2">
    <source>
        <dbReference type="EMBL" id="RHZ88509.1"/>
    </source>
</evidence>
<feature type="transmembrane region" description="Helical" evidence="1">
    <location>
        <begin position="7"/>
        <end position="27"/>
    </location>
</feature>
<evidence type="ECO:0000256" key="1">
    <source>
        <dbReference type="SAM" id="Phobius"/>
    </source>
</evidence>
<dbReference type="EMBL" id="PQFF01000020">
    <property type="protein sequence ID" value="RHZ88509.1"/>
    <property type="molecule type" value="Genomic_DNA"/>
</dbReference>
<comment type="caution">
    <text evidence="2">The sequence shown here is derived from an EMBL/GenBank/DDBJ whole genome shotgun (WGS) entry which is preliminary data.</text>
</comment>
<keyword evidence="1" id="KW-0472">Membrane</keyword>
<dbReference type="OrthoDB" id="61370at2759"/>
<feature type="transmembrane region" description="Helical" evidence="1">
    <location>
        <begin position="117"/>
        <end position="137"/>
    </location>
</feature>
<keyword evidence="1" id="KW-0812">Transmembrane</keyword>
<gene>
    <name evidence="2" type="ORF">Glove_22g71</name>
</gene>
<keyword evidence="1" id="KW-1133">Transmembrane helix</keyword>
<name>A0A397JJG4_9GLOM</name>
<dbReference type="Proteomes" id="UP000266861">
    <property type="component" value="Unassembled WGS sequence"/>
</dbReference>
<reference evidence="2 3" key="1">
    <citation type="submission" date="2018-08" db="EMBL/GenBank/DDBJ databases">
        <title>Genome and evolution of the arbuscular mycorrhizal fungus Diversispora epigaea (formerly Glomus versiforme) and its bacterial endosymbionts.</title>
        <authorList>
            <person name="Sun X."/>
            <person name="Fei Z."/>
            <person name="Harrison M."/>
        </authorList>
    </citation>
    <scope>NUCLEOTIDE SEQUENCE [LARGE SCALE GENOMIC DNA]</scope>
    <source>
        <strain evidence="2 3">IT104</strain>
    </source>
</reference>
<organism evidence="2 3">
    <name type="scientific">Diversispora epigaea</name>
    <dbReference type="NCBI Taxonomy" id="1348612"/>
    <lineage>
        <taxon>Eukaryota</taxon>
        <taxon>Fungi</taxon>
        <taxon>Fungi incertae sedis</taxon>
        <taxon>Mucoromycota</taxon>
        <taxon>Glomeromycotina</taxon>
        <taxon>Glomeromycetes</taxon>
        <taxon>Diversisporales</taxon>
        <taxon>Diversisporaceae</taxon>
        <taxon>Diversispora</taxon>
    </lineage>
</organism>
<feature type="transmembrane region" description="Helical" evidence="1">
    <location>
        <begin position="87"/>
        <end position="105"/>
    </location>
</feature>
<dbReference type="Gene3D" id="1.20.140.150">
    <property type="match status" value="1"/>
</dbReference>